<proteinExistence type="predicted"/>
<accession>A0ABP0CTE5</accession>
<protein>
    <submittedName>
        <fullName evidence="1">Uncharacterized protein</fullName>
    </submittedName>
</protein>
<dbReference type="Pfam" id="PF11927">
    <property type="entry name" value="HODM_asu-like"/>
    <property type="match status" value="1"/>
</dbReference>
<dbReference type="InterPro" id="IPR021848">
    <property type="entry name" value="HODM_asu-like"/>
</dbReference>
<evidence type="ECO:0000313" key="1">
    <source>
        <dbReference type="EMBL" id="CAK7234857.1"/>
    </source>
</evidence>
<name>A0ABP0CTE5_9PEZI</name>
<keyword evidence="2" id="KW-1185">Reference proteome</keyword>
<evidence type="ECO:0000313" key="2">
    <source>
        <dbReference type="Proteomes" id="UP001642482"/>
    </source>
</evidence>
<dbReference type="Proteomes" id="UP001642482">
    <property type="component" value="Unassembled WGS sequence"/>
</dbReference>
<organism evidence="1 2">
    <name type="scientific">Sporothrix eucalyptigena</name>
    <dbReference type="NCBI Taxonomy" id="1812306"/>
    <lineage>
        <taxon>Eukaryota</taxon>
        <taxon>Fungi</taxon>
        <taxon>Dikarya</taxon>
        <taxon>Ascomycota</taxon>
        <taxon>Pezizomycotina</taxon>
        <taxon>Sordariomycetes</taxon>
        <taxon>Sordariomycetidae</taxon>
        <taxon>Ophiostomatales</taxon>
        <taxon>Ophiostomataceae</taxon>
        <taxon>Sporothrix</taxon>
    </lineage>
</organism>
<gene>
    <name evidence="1" type="ORF">SEUCBS140593_009089</name>
</gene>
<dbReference type="EMBL" id="CAWUHD010000139">
    <property type="protein sequence ID" value="CAK7234857.1"/>
    <property type="molecule type" value="Genomic_DNA"/>
</dbReference>
<sequence length="323" mass="36755">MSLMKLEPDYWIELEQGYKASLAARHKLLETHGDMALFSSPGDSTALACHELLEMALQFVCHRYPACFAIEGDGADRVLVNHILQTRTPLRKEDALDGLKSLQILFDNIPEDFAIVQRDDTDGRYRLRAAAVCSSVGWHIGQHRGKPLRDIHGSVTDYATKMARSMDRYFARMPTDQPIQRGSWSLEQGRPLFLPEEGMREDVPDIDVEDITLRCDWQTLRRLPLTGAIVFNFKAVFTAFTKLRTEPYVPALLHCVLSEGDPRLITPGKCMKNTRAVVLPTLKEWEDEQTKAGVVPTDWEPRTLDESPFFPGWEAQWHEAQGF</sequence>
<reference evidence="1 2" key="1">
    <citation type="submission" date="2024-01" db="EMBL/GenBank/DDBJ databases">
        <authorList>
            <person name="Allen C."/>
            <person name="Tagirdzhanova G."/>
        </authorList>
    </citation>
    <scope>NUCLEOTIDE SEQUENCE [LARGE SCALE GENOMIC DNA]</scope>
</reference>
<comment type="caution">
    <text evidence="1">The sequence shown here is derived from an EMBL/GenBank/DDBJ whole genome shotgun (WGS) entry which is preliminary data.</text>
</comment>